<evidence type="ECO:0000313" key="5">
    <source>
        <dbReference type="EMBL" id="HHS01345.1"/>
    </source>
</evidence>
<dbReference type="InterPro" id="IPR003313">
    <property type="entry name" value="AraC-bd"/>
</dbReference>
<feature type="domain" description="HTH araC/xylS-type" evidence="4">
    <location>
        <begin position="185"/>
        <end position="283"/>
    </location>
</feature>
<proteinExistence type="predicted"/>
<dbReference type="PANTHER" id="PTHR43280">
    <property type="entry name" value="ARAC-FAMILY TRANSCRIPTIONAL REGULATOR"/>
    <property type="match status" value="1"/>
</dbReference>
<keyword evidence="2" id="KW-0238">DNA-binding</keyword>
<evidence type="ECO:0000256" key="3">
    <source>
        <dbReference type="ARBA" id="ARBA00023163"/>
    </source>
</evidence>
<name>A0A7C5V4R7_9FIRM</name>
<dbReference type="GO" id="GO:0003700">
    <property type="term" value="F:DNA-binding transcription factor activity"/>
    <property type="evidence" value="ECO:0007669"/>
    <property type="project" value="InterPro"/>
</dbReference>
<comment type="caution">
    <text evidence="5">The sequence shown here is derived from an EMBL/GenBank/DDBJ whole genome shotgun (WGS) entry which is preliminary data.</text>
</comment>
<protein>
    <submittedName>
        <fullName evidence="5">AraC family transcriptional regulator</fullName>
    </submittedName>
</protein>
<keyword evidence="3" id="KW-0804">Transcription</keyword>
<dbReference type="InterPro" id="IPR037923">
    <property type="entry name" value="HTH-like"/>
</dbReference>
<dbReference type="Pfam" id="PF12833">
    <property type="entry name" value="HTH_18"/>
    <property type="match status" value="1"/>
</dbReference>
<dbReference type="PROSITE" id="PS01124">
    <property type="entry name" value="HTH_ARAC_FAMILY_2"/>
    <property type="match status" value="1"/>
</dbReference>
<dbReference type="Gene3D" id="1.10.10.60">
    <property type="entry name" value="Homeodomain-like"/>
    <property type="match status" value="2"/>
</dbReference>
<dbReference type="Pfam" id="PF02311">
    <property type="entry name" value="AraC_binding"/>
    <property type="match status" value="1"/>
</dbReference>
<dbReference type="PRINTS" id="PR00032">
    <property type="entry name" value="HTHARAC"/>
</dbReference>
<dbReference type="PROSITE" id="PS00041">
    <property type="entry name" value="HTH_ARAC_FAMILY_1"/>
    <property type="match status" value="1"/>
</dbReference>
<dbReference type="SUPFAM" id="SSF46689">
    <property type="entry name" value="Homeodomain-like"/>
    <property type="match status" value="2"/>
</dbReference>
<dbReference type="InterPro" id="IPR020449">
    <property type="entry name" value="Tscrpt_reg_AraC-type_HTH"/>
</dbReference>
<evidence type="ECO:0000256" key="2">
    <source>
        <dbReference type="ARBA" id="ARBA00023125"/>
    </source>
</evidence>
<organism evidence="5">
    <name type="scientific">Caldicellulosiruptor owensensis</name>
    <dbReference type="NCBI Taxonomy" id="55205"/>
    <lineage>
        <taxon>Bacteria</taxon>
        <taxon>Bacillati</taxon>
        <taxon>Bacillota</taxon>
        <taxon>Bacillota incertae sedis</taxon>
        <taxon>Caldicellulosiruptorales</taxon>
        <taxon>Caldicellulosiruptoraceae</taxon>
        <taxon>Caldicellulosiruptor</taxon>
    </lineage>
</organism>
<dbReference type="EMBL" id="DRUZ01000030">
    <property type="protein sequence ID" value="HHS01345.1"/>
    <property type="molecule type" value="Genomic_DNA"/>
</dbReference>
<dbReference type="PANTHER" id="PTHR43280:SF28">
    <property type="entry name" value="HTH-TYPE TRANSCRIPTIONAL ACTIVATOR RHAS"/>
    <property type="match status" value="1"/>
</dbReference>
<dbReference type="InterPro" id="IPR018060">
    <property type="entry name" value="HTH_AraC"/>
</dbReference>
<gene>
    <name evidence="5" type="ORF">ENL71_02250</name>
</gene>
<dbReference type="GO" id="GO:0043565">
    <property type="term" value="F:sequence-specific DNA binding"/>
    <property type="evidence" value="ECO:0007669"/>
    <property type="project" value="InterPro"/>
</dbReference>
<dbReference type="SMART" id="SM00342">
    <property type="entry name" value="HTH_ARAC"/>
    <property type="match status" value="1"/>
</dbReference>
<dbReference type="SUPFAM" id="SSF51215">
    <property type="entry name" value="Regulatory protein AraC"/>
    <property type="match status" value="1"/>
</dbReference>
<dbReference type="InterPro" id="IPR018062">
    <property type="entry name" value="HTH_AraC-typ_CS"/>
</dbReference>
<keyword evidence="1" id="KW-0805">Transcription regulation</keyword>
<evidence type="ECO:0000259" key="4">
    <source>
        <dbReference type="PROSITE" id="PS01124"/>
    </source>
</evidence>
<dbReference type="InterPro" id="IPR014710">
    <property type="entry name" value="RmlC-like_jellyroll"/>
</dbReference>
<accession>A0A7C5V4R7</accession>
<dbReference type="InterPro" id="IPR009057">
    <property type="entry name" value="Homeodomain-like_sf"/>
</dbReference>
<dbReference type="Gene3D" id="2.60.120.10">
    <property type="entry name" value="Jelly Rolls"/>
    <property type="match status" value="1"/>
</dbReference>
<dbReference type="AlphaFoldDB" id="A0A7C5V4R7"/>
<sequence>MDDRLRLKEKVQHGSVVFPINVYDKIFVHENNTLLPHWHEEFEIIYLENGTASFRIDGKEYFLGPKQFLFVNCGSIHGGKAESNPEPYAIVFSFNMLFSEGPDICKSKYLQSILERKAIVRNNFEDGCVEELISRIITVWKEKPKGYELLVKGYLFVIFYQLFNKGYITVDSTDRELDLKLEKIKSALDYINSNYSSELDIDLLAKLANLSKFYFCRLFKEITHLTPVDYINKFRVEKAIELIRNTNMSISEIAFEVGFNSVSYFIKVFKEYVGVTPFKYKKNILN</sequence>
<evidence type="ECO:0000256" key="1">
    <source>
        <dbReference type="ARBA" id="ARBA00023015"/>
    </source>
</evidence>
<reference evidence="5" key="1">
    <citation type="journal article" date="2020" name="mSystems">
        <title>Genome- and Community-Level Interaction Insights into Carbon Utilization and Element Cycling Functions of Hydrothermarchaeota in Hydrothermal Sediment.</title>
        <authorList>
            <person name="Zhou Z."/>
            <person name="Liu Y."/>
            <person name="Xu W."/>
            <person name="Pan J."/>
            <person name="Luo Z.H."/>
            <person name="Li M."/>
        </authorList>
    </citation>
    <scope>NUCLEOTIDE SEQUENCE [LARGE SCALE GENOMIC DNA]</scope>
    <source>
        <strain evidence="5">SpSt-102</strain>
    </source>
</reference>